<evidence type="ECO:0000256" key="2">
    <source>
        <dbReference type="ARBA" id="ARBA00023125"/>
    </source>
</evidence>
<evidence type="ECO:0000256" key="3">
    <source>
        <dbReference type="ARBA" id="ARBA00023163"/>
    </source>
</evidence>
<keyword evidence="3" id="KW-0804">Transcription</keyword>
<evidence type="ECO:0000256" key="1">
    <source>
        <dbReference type="ARBA" id="ARBA00023015"/>
    </source>
</evidence>
<gene>
    <name evidence="5" type="ORF">RC62_3577</name>
</gene>
<dbReference type="SMART" id="SM00342">
    <property type="entry name" value="HTH_ARAC"/>
    <property type="match status" value="1"/>
</dbReference>
<dbReference type="EMBL" id="JRLF01000006">
    <property type="protein sequence ID" value="KQB42570.1"/>
    <property type="molecule type" value="Genomic_DNA"/>
</dbReference>
<dbReference type="Pfam" id="PF12833">
    <property type="entry name" value="HTH_18"/>
    <property type="match status" value="1"/>
</dbReference>
<dbReference type="PROSITE" id="PS01124">
    <property type="entry name" value="HTH_ARAC_FAMILY_2"/>
    <property type="match status" value="1"/>
</dbReference>
<evidence type="ECO:0000313" key="6">
    <source>
        <dbReference type="Proteomes" id="UP000050443"/>
    </source>
</evidence>
<dbReference type="Proteomes" id="UP000050443">
    <property type="component" value="Unassembled WGS sequence"/>
</dbReference>
<feature type="domain" description="HTH araC/xylS-type" evidence="4">
    <location>
        <begin position="1"/>
        <end position="98"/>
    </location>
</feature>
<dbReference type="InterPro" id="IPR018060">
    <property type="entry name" value="HTH_AraC"/>
</dbReference>
<evidence type="ECO:0000313" key="5">
    <source>
        <dbReference type="EMBL" id="KQB42570.1"/>
    </source>
</evidence>
<evidence type="ECO:0000259" key="4">
    <source>
        <dbReference type="PROSITE" id="PS01124"/>
    </source>
</evidence>
<dbReference type="InterPro" id="IPR009057">
    <property type="entry name" value="Homeodomain-like_sf"/>
</dbReference>
<dbReference type="Gene3D" id="1.10.10.60">
    <property type="entry name" value="Homeodomain-like"/>
    <property type="match status" value="1"/>
</dbReference>
<dbReference type="PANTHER" id="PTHR43280:SF2">
    <property type="entry name" value="HTH-TYPE TRANSCRIPTIONAL REGULATOR EXSA"/>
    <property type="match status" value="1"/>
</dbReference>
<dbReference type="PROSITE" id="PS00041">
    <property type="entry name" value="HTH_ARAC_FAMILY_1"/>
    <property type="match status" value="1"/>
</dbReference>
<protein>
    <submittedName>
        <fullName evidence="5">DNA-binding domain-containing protein, AraC-type</fullName>
    </submittedName>
</protein>
<reference evidence="5 6" key="1">
    <citation type="submission" date="2014-09" db="EMBL/GenBank/DDBJ databases">
        <title>Genome sequence of Flavobacterium aquidurense RC62.</title>
        <authorList>
            <person name="Kim J.F."/>
            <person name="Kwak M.-J."/>
        </authorList>
    </citation>
    <scope>NUCLEOTIDE SEQUENCE [LARGE SCALE GENOMIC DNA]</scope>
    <source>
        <strain evidence="5 6">RC62</strain>
    </source>
</reference>
<dbReference type="STRING" id="362413.RC62_3577"/>
<organism evidence="5 6">
    <name type="scientific">Flavobacterium aquidurense</name>
    <dbReference type="NCBI Taxonomy" id="362413"/>
    <lineage>
        <taxon>Bacteria</taxon>
        <taxon>Pseudomonadati</taxon>
        <taxon>Bacteroidota</taxon>
        <taxon>Flavobacteriia</taxon>
        <taxon>Flavobacteriales</taxon>
        <taxon>Flavobacteriaceae</taxon>
        <taxon>Flavobacterium</taxon>
    </lineage>
</organism>
<name>A0A0Q0SBS5_9FLAO</name>
<dbReference type="AlphaFoldDB" id="A0A0Q0SBS5"/>
<proteinExistence type="predicted"/>
<dbReference type="PANTHER" id="PTHR43280">
    <property type="entry name" value="ARAC-FAMILY TRANSCRIPTIONAL REGULATOR"/>
    <property type="match status" value="1"/>
</dbReference>
<sequence length="118" mass="13660">MFVVIVDNLDNDLFSVEELSHRLFMSPSNLNRKVQRLFGFSTLKLVRDLRLQQASELLNIKDKSVNEAAEGAGFYDAAHLSRYFKETFGCSPNDYREINVAFSYIDKLKEESMKQIDK</sequence>
<keyword evidence="2 5" id="KW-0238">DNA-binding</keyword>
<dbReference type="GO" id="GO:0003700">
    <property type="term" value="F:DNA-binding transcription factor activity"/>
    <property type="evidence" value="ECO:0007669"/>
    <property type="project" value="InterPro"/>
</dbReference>
<keyword evidence="1" id="KW-0805">Transcription regulation</keyword>
<comment type="caution">
    <text evidence="5">The sequence shown here is derived from an EMBL/GenBank/DDBJ whole genome shotgun (WGS) entry which is preliminary data.</text>
</comment>
<accession>A0A0Q0SBS5</accession>
<dbReference type="SUPFAM" id="SSF46689">
    <property type="entry name" value="Homeodomain-like"/>
    <property type="match status" value="1"/>
</dbReference>
<dbReference type="GO" id="GO:0043565">
    <property type="term" value="F:sequence-specific DNA binding"/>
    <property type="evidence" value="ECO:0007669"/>
    <property type="project" value="InterPro"/>
</dbReference>
<dbReference type="InterPro" id="IPR018062">
    <property type="entry name" value="HTH_AraC-typ_CS"/>
</dbReference>